<accession>A0A446CK10</accession>
<dbReference type="GO" id="GO:0003700">
    <property type="term" value="F:DNA-binding transcription factor activity"/>
    <property type="evidence" value="ECO:0007669"/>
    <property type="project" value="TreeGrafter"/>
</dbReference>
<evidence type="ECO:0000313" key="10">
    <source>
        <dbReference type="Proteomes" id="UP001456224"/>
    </source>
</evidence>
<dbReference type="Pfam" id="PF00440">
    <property type="entry name" value="TetR_N"/>
    <property type="match status" value="1"/>
</dbReference>
<evidence type="ECO:0000313" key="7">
    <source>
        <dbReference type="EMBL" id="SSW68209.1"/>
    </source>
</evidence>
<name>A0A446CK10_9BURK</name>
<dbReference type="InterPro" id="IPR009057">
    <property type="entry name" value="Homeodomain-like_sf"/>
</dbReference>
<keyword evidence="4" id="KW-0804">Transcription</keyword>
<reference evidence="7 9" key="1">
    <citation type="submission" date="2018-07" db="EMBL/GenBank/DDBJ databases">
        <authorList>
            <person name="Peeters C."/>
        </authorList>
    </citation>
    <scope>NUCLEOTIDE SEQUENCE [LARGE SCALE GENOMIC DNA]</scope>
    <source>
        <strain evidence="7 9">LMG 30378</strain>
    </source>
</reference>
<dbReference type="AlphaFoldDB" id="A0A446CK10"/>
<feature type="domain" description="HTH tetR-type" evidence="6">
    <location>
        <begin position="16"/>
        <end position="76"/>
    </location>
</feature>
<evidence type="ECO:0000256" key="3">
    <source>
        <dbReference type="ARBA" id="ARBA00023125"/>
    </source>
</evidence>
<dbReference type="PANTHER" id="PTHR30055:SF175">
    <property type="entry name" value="HTH-TYPE TRANSCRIPTIONAL REPRESSOR KSTR2"/>
    <property type="match status" value="1"/>
</dbReference>
<evidence type="ECO:0000256" key="2">
    <source>
        <dbReference type="ARBA" id="ARBA00023015"/>
    </source>
</evidence>
<dbReference type="PRINTS" id="PR00455">
    <property type="entry name" value="HTHTETR"/>
</dbReference>
<dbReference type="InterPro" id="IPR036271">
    <property type="entry name" value="Tet_transcr_reg_TetR-rel_C_sf"/>
</dbReference>
<dbReference type="EMBL" id="UFQC01000014">
    <property type="protein sequence ID" value="SSW68209.1"/>
    <property type="molecule type" value="Genomic_DNA"/>
</dbReference>
<dbReference type="InterPro" id="IPR050109">
    <property type="entry name" value="HTH-type_TetR-like_transc_reg"/>
</dbReference>
<keyword evidence="1" id="KW-0678">Repressor</keyword>
<dbReference type="InterPro" id="IPR041490">
    <property type="entry name" value="KstR2_TetR_C"/>
</dbReference>
<evidence type="ECO:0000256" key="1">
    <source>
        <dbReference type="ARBA" id="ARBA00022491"/>
    </source>
</evidence>
<dbReference type="SUPFAM" id="SSF46689">
    <property type="entry name" value="Homeodomain-like"/>
    <property type="match status" value="1"/>
</dbReference>
<dbReference type="SUPFAM" id="SSF48498">
    <property type="entry name" value="Tetracyclin repressor-like, C-terminal domain"/>
    <property type="match status" value="1"/>
</dbReference>
<dbReference type="OrthoDB" id="5523834at2"/>
<dbReference type="GO" id="GO:0000976">
    <property type="term" value="F:transcription cis-regulatory region binding"/>
    <property type="evidence" value="ECO:0007669"/>
    <property type="project" value="TreeGrafter"/>
</dbReference>
<protein>
    <submittedName>
        <fullName evidence="7">HTH-type transcriptional repressor KstR2</fullName>
    </submittedName>
    <submittedName>
        <fullName evidence="8">TetR/AcrR family transcriptional regulator</fullName>
    </submittedName>
</protein>
<keyword evidence="10" id="KW-1185">Reference proteome</keyword>
<gene>
    <name evidence="7" type="primary">kstR2_7</name>
    <name evidence="7" type="ORF">AVE30378_02945</name>
    <name evidence="8" type="ORF">WHX56_27150</name>
</gene>
<dbReference type="RefSeq" id="WP_129241646.1">
    <property type="nucleotide sequence ID" value="NZ_CP148753.1"/>
</dbReference>
<keyword evidence="2" id="KW-0805">Transcription regulation</keyword>
<dbReference type="InterPro" id="IPR001647">
    <property type="entry name" value="HTH_TetR"/>
</dbReference>
<evidence type="ECO:0000256" key="4">
    <source>
        <dbReference type="ARBA" id="ARBA00023163"/>
    </source>
</evidence>
<dbReference type="Pfam" id="PF17932">
    <property type="entry name" value="TetR_C_24"/>
    <property type="match status" value="1"/>
</dbReference>
<reference evidence="8 10" key="2">
    <citation type="submission" date="2024-03" db="EMBL/GenBank/DDBJ databases">
        <title>Reference genomes for the five species model microbial community.</title>
        <authorList>
            <person name="Padfield D."/>
        </authorList>
    </citation>
    <scope>NUCLEOTIDE SEQUENCE [LARGE SCALE GENOMIC DNA]</scope>
    <source>
        <strain evidence="8 10">AB1</strain>
    </source>
</reference>
<evidence type="ECO:0000259" key="6">
    <source>
        <dbReference type="PROSITE" id="PS50977"/>
    </source>
</evidence>
<organism evidence="7 9">
    <name type="scientific">Achromobacter veterisilvae</name>
    <dbReference type="NCBI Taxonomy" id="2069367"/>
    <lineage>
        <taxon>Bacteria</taxon>
        <taxon>Pseudomonadati</taxon>
        <taxon>Pseudomonadota</taxon>
        <taxon>Betaproteobacteria</taxon>
        <taxon>Burkholderiales</taxon>
        <taxon>Alcaligenaceae</taxon>
        <taxon>Achromobacter</taxon>
    </lineage>
</organism>
<dbReference type="Gene3D" id="1.10.357.10">
    <property type="entry name" value="Tetracycline Repressor, domain 2"/>
    <property type="match status" value="1"/>
</dbReference>
<evidence type="ECO:0000256" key="5">
    <source>
        <dbReference type="PROSITE-ProRule" id="PRU00335"/>
    </source>
</evidence>
<dbReference type="PROSITE" id="PS01081">
    <property type="entry name" value="HTH_TETR_1"/>
    <property type="match status" value="1"/>
</dbReference>
<dbReference type="InterPro" id="IPR023772">
    <property type="entry name" value="DNA-bd_HTH_TetR-type_CS"/>
</dbReference>
<proteinExistence type="predicted"/>
<sequence>MATWNNSVPTHKAMHQLKREALLRQAIAAFNQKGFHATSLGDIATSLGVTKAALYHYFPNKHALLYEAFAEALRVGFDAIEQAERKGGTGLEKLQLALKEYLEVTLSEMSRCVIITEEHALEPDDRAEIVRQRDRFEAKLRGFVREGIEDGSVIPCDPKLAIFSIFGAVNWVPKWYSDSGEWNNKQLAKGMSELLCRSIARHPPEAFAPDIGKMKAD</sequence>
<dbReference type="Gene3D" id="1.10.10.60">
    <property type="entry name" value="Homeodomain-like"/>
    <property type="match status" value="1"/>
</dbReference>
<dbReference type="EMBL" id="CP148753">
    <property type="protein sequence ID" value="WXR73269.1"/>
    <property type="molecule type" value="Genomic_DNA"/>
</dbReference>
<dbReference type="Proteomes" id="UP000289465">
    <property type="component" value="Unassembled WGS sequence"/>
</dbReference>
<evidence type="ECO:0000313" key="9">
    <source>
        <dbReference type="Proteomes" id="UP000289465"/>
    </source>
</evidence>
<dbReference type="Proteomes" id="UP001456224">
    <property type="component" value="Chromosome"/>
</dbReference>
<keyword evidence="3 5" id="KW-0238">DNA-binding</keyword>
<dbReference type="PROSITE" id="PS50977">
    <property type="entry name" value="HTH_TETR_2"/>
    <property type="match status" value="1"/>
</dbReference>
<evidence type="ECO:0000313" key="8">
    <source>
        <dbReference type="EMBL" id="WXR73269.1"/>
    </source>
</evidence>
<feature type="DNA-binding region" description="H-T-H motif" evidence="5">
    <location>
        <begin position="39"/>
        <end position="58"/>
    </location>
</feature>
<dbReference type="PANTHER" id="PTHR30055">
    <property type="entry name" value="HTH-TYPE TRANSCRIPTIONAL REGULATOR RUTR"/>
    <property type="match status" value="1"/>
</dbReference>